<evidence type="ECO:0000313" key="3">
    <source>
        <dbReference type="Proteomes" id="UP000709466"/>
    </source>
</evidence>
<dbReference type="EMBL" id="JAATOP010000001">
    <property type="protein sequence ID" value="NIY70910.1"/>
    <property type="molecule type" value="Genomic_DNA"/>
</dbReference>
<organism evidence="2 3">
    <name type="scientific">Marivivens donghaensis</name>
    <dbReference type="NCBI Taxonomy" id="1699413"/>
    <lineage>
        <taxon>Bacteria</taxon>
        <taxon>Pseudomonadati</taxon>
        <taxon>Pseudomonadota</taxon>
        <taxon>Alphaproteobacteria</taxon>
        <taxon>Rhodobacterales</taxon>
        <taxon>Paracoccaceae</taxon>
        <taxon>Marivivens group</taxon>
        <taxon>Marivivens</taxon>
    </lineage>
</organism>
<dbReference type="RefSeq" id="WP_167635804.1">
    <property type="nucleotide sequence ID" value="NZ_JAATOP010000001.1"/>
</dbReference>
<sequence length="366" mass="40023">MIRRALIIVAALLFATTATAERTVWVEAEGIGFVSAPNDTDSARRRAVADALLNAALMGGASVHGHTVVNMTRVERDLTIVQALGRVLRHEQISAVLNGNMWQVRIKALVGDEAQTMCRAANLLHVITYRPEVRVSPNAPAFTQIVAQDVLQTLYGVLDRHPQTASLRITDRTMPRGLSDMRARRDYTVITQGDVRLTTGDWGFIPALEIYTVADGRGQAIEMRLTLDLVSSDNQVHRQEIIRRTKLPGPTLISAVGTLTQNTRAQMVADLTDGVGAAFDQLLDIQACTPLQATVTMSGDELITNLGSRQGLSRGAIAFTMDRGNSIEMLEIVQITDRYTTLRPMDPTRPISAFVGRPVQFVETGL</sequence>
<comment type="caution">
    <text evidence="2">The sequence shown here is derived from an EMBL/GenBank/DDBJ whole genome shotgun (WGS) entry which is preliminary data.</text>
</comment>
<keyword evidence="3" id="KW-1185">Reference proteome</keyword>
<evidence type="ECO:0000313" key="2">
    <source>
        <dbReference type="EMBL" id="NIY70910.1"/>
    </source>
</evidence>
<name>A0ABX0VSS8_9RHOB</name>
<evidence type="ECO:0000256" key="1">
    <source>
        <dbReference type="SAM" id="SignalP"/>
    </source>
</evidence>
<feature type="chain" id="PRO_5045460836" description="Flagellar assembly protein T N-terminal domain-containing protein" evidence="1">
    <location>
        <begin position="21"/>
        <end position="366"/>
    </location>
</feature>
<reference evidence="2 3" key="1">
    <citation type="submission" date="2020-03" db="EMBL/GenBank/DDBJ databases">
        <title>Bacterial isolates of synthetic phycosphere.</title>
        <authorList>
            <person name="Fu H."/>
            <person name="Moran M.A."/>
        </authorList>
    </citation>
    <scope>NUCLEOTIDE SEQUENCE [LARGE SCALE GENOMIC DNA]</scope>
    <source>
        <strain evidence="2 3">HF1</strain>
    </source>
</reference>
<dbReference type="Proteomes" id="UP000709466">
    <property type="component" value="Unassembled WGS sequence"/>
</dbReference>
<keyword evidence="1" id="KW-0732">Signal</keyword>
<evidence type="ECO:0008006" key="4">
    <source>
        <dbReference type="Google" id="ProtNLM"/>
    </source>
</evidence>
<feature type="signal peptide" evidence="1">
    <location>
        <begin position="1"/>
        <end position="20"/>
    </location>
</feature>
<proteinExistence type="predicted"/>
<protein>
    <recommendedName>
        <fullName evidence="4">Flagellar assembly protein T N-terminal domain-containing protein</fullName>
    </recommendedName>
</protein>
<dbReference type="Gene3D" id="3.30.1660.40">
    <property type="entry name" value="FlgT, N-terminal domain"/>
    <property type="match status" value="1"/>
</dbReference>
<gene>
    <name evidence="2" type="ORF">HCZ30_00505</name>
</gene>
<accession>A0ABX0VSS8</accession>
<dbReference type="InterPro" id="IPR038180">
    <property type="entry name" value="FlgT_N_sf"/>
</dbReference>